<proteinExistence type="predicted"/>
<accession>A0ACB7Z4T7</accession>
<reference evidence="1 2" key="1">
    <citation type="journal article" date="2021" name="Hortic Res">
        <title>High-quality reference genome and annotation aids understanding of berry development for evergreen blueberry (Vaccinium darrowii).</title>
        <authorList>
            <person name="Yu J."/>
            <person name="Hulse-Kemp A.M."/>
            <person name="Babiker E."/>
            <person name="Staton M."/>
        </authorList>
    </citation>
    <scope>NUCLEOTIDE SEQUENCE [LARGE SCALE GENOMIC DNA]</scope>
    <source>
        <strain evidence="2">cv. NJ 8807/NJ 8810</strain>
        <tissue evidence="1">Young leaf</tissue>
    </source>
</reference>
<evidence type="ECO:0000313" key="2">
    <source>
        <dbReference type="Proteomes" id="UP000828048"/>
    </source>
</evidence>
<name>A0ACB7Z4T7_9ERIC</name>
<dbReference type="Proteomes" id="UP000828048">
    <property type="component" value="Chromosome 4"/>
</dbReference>
<dbReference type="EMBL" id="CM037154">
    <property type="protein sequence ID" value="KAH7859992.1"/>
    <property type="molecule type" value="Genomic_DNA"/>
</dbReference>
<comment type="caution">
    <text evidence="1">The sequence shown here is derived from an EMBL/GenBank/DDBJ whole genome shotgun (WGS) entry which is preliminary data.</text>
</comment>
<protein>
    <submittedName>
        <fullName evidence="1">Uncharacterized protein</fullName>
    </submittedName>
</protein>
<evidence type="ECO:0000313" key="1">
    <source>
        <dbReference type="EMBL" id="KAH7859992.1"/>
    </source>
</evidence>
<organism evidence="1 2">
    <name type="scientific">Vaccinium darrowii</name>
    <dbReference type="NCBI Taxonomy" id="229202"/>
    <lineage>
        <taxon>Eukaryota</taxon>
        <taxon>Viridiplantae</taxon>
        <taxon>Streptophyta</taxon>
        <taxon>Embryophyta</taxon>
        <taxon>Tracheophyta</taxon>
        <taxon>Spermatophyta</taxon>
        <taxon>Magnoliopsida</taxon>
        <taxon>eudicotyledons</taxon>
        <taxon>Gunneridae</taxon>
        <taxon>Pentapetalae</taxon>
        <taxon>asterids</taxon>
        <taxon>Ericales</taxon>
        <taxon>Ericaceae</taxon>
        <taxon>Vaccinioideae</taxon>
        <taxon>Vaccinieae</taxon>
        <taxon>Vaccinium</taxon>
    </lineage>
</organism>
<gene>
    <name evidence="1" type="ORF">Vadar_007958</name>
</gene>
<sequence>MKDGNCGYLAVACLMSLPENDWRKCRNVLLMKLNEHLDLYKNVSSEKGGAEQLHHRLTYFDDFSAPKYTWMTMPNMGHLIASTYNVMLVFLSQRQYLTFLLLLSRSLAKQPKVNAIGFVNGNHFIRCIYEATVAYATGSQQLVQILAR</sequence>
<keyword evidence="2" id="KW-1185">Reference proteome</keyword>